<dbReference type="Pfam" id="PF14253">
    <property type="entry name" value="AbiH"/>
    <property type="match status" value="1"/>
</dbReference>
<dbReference type="STRING" id="989370.AOQ71_07190"/>
<evidence type="ECO:0000313" key="1">
    <source>
        <dbReference type="EMBL" id="KRQ15917.1"/>
    </source>
</evidence>
<dbReference type="OrthoDB" id="5903604at2"/>
<organism evidence="1 2">
    <name type="scientific">Bradyrhizobium manausense</name>
    <dbReference type="NCBI Taxonomy" id="989370"/>
    <lineage>
        <taxon>Bacteria</taxon>
        <taxon>Pseudomonadati</taxon>
        <taxon>Pseudomonadota</taxon>
        <taxon>Alphaproteobacteria</taxon>
        <taxon>Hyphomicrobiales</taxon>
        <taxon>Nitrobacteraceae</taxon>
        <taxon>Bradyrhizobium</taxon>
    </lineage>
</organism>
<dbReference type="Proteomes" id="UP000051936">
    <property type="component" value="Unassembled WGS sequence"/>
</dbReference>
<dbReference type="AlphaFoldDB" id="A0A0R3E641"/>
<sequence>MAKTLYIIGNGFDLHHGIPSSYKAFGEYLRKHDSKTYEVVAKYFAMDAQFWAEFEDRLASFDSESLIEDASNFLVGYGAEDWSDAYHHDYQYEIEQAVEAISTTLRLRFAEWIRQLPIPPASDIVDRRVPVDPSAVFLNFNYTPSLQRLYGVSDANILHIHGAAANPTDTLILGHGWEPDPSPDPYRFERDPEDADIRVIEGQRLVDDYFKDTFKPTSKVIENNASFFAGLSDVDRIFVMGHSVSDVDHPYFHEVIANIDVDRVRWKISYYGDLDGLRERMVALGVPSHLVEYALLSEF</sequence>
<evidence type="ECO:0008006" key="3">
    <source>
        <dbReference type="Google" id="ProtNLM"/>
    </source>
</evidence>
<protein>
    <recommendedName>
        <fullName evidence="3">Bacteriophage abortive infection AbiH</fullName>
    </recommendedName>
</protein>
<gene>
    <name evidence="1" type="ORF">AOQ71_07190</name>
</gene>
<proteinExistence type="predicted"/>
<dbReference type="InterPro" id="IPR025935">
    <property type="entry name" value="AbiH"/>
</dbReference>
<name>A0A0R3E641_9BRAD</name>
<dbReference type="RefSeq" id="WP_057743724.1">
    <property type="nucleotide sequence ID" value="NZ_LJYG01000032.1"/>
</dbReference>
<keyword evidence="2" id="KW-1185">Reference proteome</keyword>
<evidence type="ECO:0000313" key="2">
    <source>
        <dbReference type="Proteomes" id="UP000051936"/>
    </source>
</evidence>
<reference evidence="1 2" key="1">
    <citation type="submission" date="2015-09" db="EMBL/GenBank/DDBJ databases">
        <title>Draft Genome Sequence of Bradyrhizobium manausense Strain BR 3351T, a Novel Symbiotic Nitrogen-Fixing Alphaproteobacterium Isolated from Brazilian Amazon Rain Forest.</title>
        <authorList>
            <person name="De Araujo J.L."/>
            <person name="Zilli J.E."/>
        </authorList>
    </citation>
    <scope>NUCLEOTIDE SEQUENCE [LARGE SCALE GENOMIC DNA]</scope>
    <source>
        <strain evidence="1 2">BR3351</strain>
    </source>
</reference>
<dbReference type="EMBL" id="LJYG01000032">
    <property type="protein sequence ID" value="KRQ15917.1"/>
    <property type="molecule type" value="Genomic_DNA"/>
</dbReference>
<accession>A0A0R3E641</accession>
<comment type="caution">
    <text evidence="1">The sequence shown here is derived from an EMBL/GenBank/DDBJ whole genome shotgun (WGS) entry which is preliminary data.</text>
</comment>